<feature type="compositionally biased region" description="Basic residues" evidence="1">
    <location>
        <begin position="78"/>
        <end position="88"/>
    </location>
</feature>
<evidence type="ECO:0000313" key="3">
    <source>
        <dbReference type="EMBL" id="QHT91420.1"/>
    </source>
</evidence>
<reference evidence="3" key="1">
    <citation type="journal article" date="2020" name="Nature">
        <title>Giant virus diversity and host interactions through global metagenomics.</title>
        <authorList>
            <person name="Schulz F."/>
            <person name="Roux S."/>
            <person name="Paez-Espino D."/>
            <person name="Jungbluth S."/>
            <person name="Walsh D.A."/>
            <person name="Denef V.J."/>
            <person name="McMahon K.D."/>
            <person name="Konstantinidis K.T."/>
            <person name="Eloe-Fadrosh E.A."/>
            <person name="Kyrpides N.C."/>
            <person name="Woyke T."/>
        </authorList>
    </citation>
    <scope>NUCLEOTIDE SEQUENCE</scope>
    <source>
        <strain evidence="3">GVMAG-M-3300023184-77</strain>
    </source>
</reference>
<feature type="region of interest" description="Disordered" evidence="1">
    <location>
        <begin position="68"/>
        <end position="88"/>
    </location>
</feature>
<organism evidence="3">
    <name type="scientific">viral metagenome</name>
    <dbReference type="NCBI Taxonomy" id="1070528"/>
    <lineage>
        <taxon>unclassified sequences</taxon>
        <taxon>metagenomes</taxon>
        <taxon>organismal metagenomes</taxon>
    </lineage>
</organism>
<proteinExistence type="predicted"/>
<evidence type="ECO:0000256" key="1">
    <source>
        <dbReference type="SAM" id="MobiDB-lite"/>
    </source>
</evidence>
<feature type="region of interest" description="Disordered" evidence="1">
    <location>
        <begin position="1"/>
        <end position="45"/>
    </location>
</feature>
<keyword evidence="2" id="KW-0472">Membrane</keyword>
<dbReference type="EMBL" id="MN740165">
    <property type="protein sequence ID" value="QHT91420.1"/>
    <property type="molecule type" value="Genomic_DNA"/>
</dbReference>
<keyword evidence="2" id="KW-0812">Transmembrane</keyword>
<feature type="compositionally biased region" description="Basic residues" evidence="1">
    <location>
        <begin position="13"/>
        <end position="39"/>
    </location>
</feature>
<feature type="transmembrane region" description="Helical" evidence="2">
    <location>
        <begin position="42"/>
        <end position="62"/>
    </location>
</feature>
<evidence type="ECO:0000256" key="2">
    <source>
        <dbReference type="SAM" id="Phobius"/>
    </source>
</evidence>
<sequence>MGSYYQPVNYLRGGKRRTGKRRTGKRRTQRKHKGHKGHKGGFYPSVMGGVMSAGKLLLAASLRQGYKMLTSKSSKSSSRSKKNKSRKK</sequence>
<protein>
    <submittedName>
        <fullName evidence="3">Uncharacterized protein</fullName>
    </submittedName>
</protein>
<accession>A0A6C0IFI9</accession>
<dbReference type="AlphaFoldDB" id="A0A6C0IFI9"/>
<keyword evidence="2" id="KW-1133">Transmembrane helix</keyword>
<name>A0A6C0IFI9_9ZZZZ</name>